<gene>
    <name evidence="1" type="ORF">DPEC_G00209790</name>
</gene>
<protein>
    <submittedName>
        <fullName evidence="1">Uncharacterized protein</fullName>
    </submittedName>
</protein>
<dbReference type="Proteomes" id="UP001157502">
    <property type="component" value="Chromosome 17"/>
</dbReference>
<organism evidence="1 2">
    <name type="scientific">Dallia pectoralis</name>
    <name type="common">Alaska blackfish</name>
    <dbReference type="NCBI Taxonomy" id="75939"/>
    <lineage>
        <taxon>Eukaryota</taxon>
        <taxon>Metazoa</taxon>
        <taxon>Chordata</taxon>
        <taxon>Craniata</taxon>
        <taxon>Vertebrata</taxon>
        <taxon>Euteleostomi</taxon>
        <taxon>Actinopterygii</taxon>
        <taxon>Neopterygii</taxon>
        <taxon>Teleostei</taxon>
        <taxon>Protacanthopterygii</taxon>
        <taxon>Esociformes</taxon>
        <taxon>Umbridae</taxon>
        <taxon>Dallia</taxon>
    </lineage>
</organism>
<reference evidence="1" key="1">
    <citation type="submission" date="2021-05" db="EMBL/GenBank/DDBJ databases">
        <authorList>
            <person name="Pan Q."/>
            <person name="Jouanno E."/>
            <person name="Zahm M."/>
            <person name="Klopp C."/>
            <person name="Cabau C."/>
            <person name="Louis A."/>
            <person name="Berthelot C."/>
            <person name="Parey E."/>
            <person name="Roest Crollius H."/>
            <person name="Montfort J."/>
            <person name="Robinson-Rechavi M."/>
            <person name="Bouchez O."/>
            <person name="Lampietro C."/>
            <person name="Lopez Roques C."/>
            <person name="Donnadieu C."/>
            <person name="Postlethwait J."/>
            <person name="Bobe J."/>
            <person name="Dillon D."/>
            <person name="Chandos A."/>
            <person name="von Hippel F."/>
            <person name="Guiguen Y."/>
        </authorList>
    </citation>
    <scope>NUCLEOTIDE SEQUENCE</scope>
    <source>
        <strain evidence="1">YG-Jan2019</strain>
    </source>
</reference>
<dbReference type="EMBL" id="CM055744">
    <property type="protein sequence ID" value="KAJ7998902.1"/>
    <property type="molecule type" value="Genomic_DNA"/>
</dbReference>
<proteinExistence type="predicted"/>
<keyword evidence="2" id="KW-1185">Reference proteome</keyword>
<sequence length="123" mass="13660">MGRQYFSVGLFVVRSIPGCPVDGPHDGPIVWHLGAVRWTLWGRRPGNWTGCHMGGADSSTGVGYKSSCTRKPWQLAAGQLYLSRERRAGRGQRELSLYLERCQAKFQVLNGCEHLRHCCAEAG</sequence>
<evidence type="ECO:0000313" key="2">
    <source>
        <dbReference type="Proteomes" id="UP001157502"/>
    </source>
</evidence>
<accession>A0ACC2G5P6</accession>
<evidence type="ECO:0000313" key="1">
    <source>
        <dbReference type="EMBL" id="KAJ7998902.1"/>
    </source>
</evidence>
<name>A0ACC2G5P6_DALPE</name>
<comment type="caution">
    <text evidence="1">The sequence shown here is derived from an EMBL/GenBank/DDBJ whole genome shotgun (WGS) entry which is preliminary data.</text>
</comment>